<dbReference type="GO" id="GO:0005524">
    <property type="term" value="F:ATP binding"/>
    <property type="evidence" value="ECO:0007669"/>
    <property type="project" value="InterPro"/>
</dbReference>
<gene>
    <name evidence="6" type="ORF">GCM10009769_13530</name>
    <name evidence="7" type="ORF">JOE58_000371</name>
</gene>
<keyword evidence="2" id="KW-0863">Zinc-finger</keyword>
<dbReference type="InterPro" id="IPR001650">
    <property type="entry name" value="Helicase_C-like"/>
</dbReference>
<evidence type="ECO:0000313" key="6">
    <source>
        <dbReference type="EMBL" id="GGK96684.1"/>
    </source>
</evidence>
<dbReference type="Proteomes" id="UP000746584">
    <property type="component" value="Unassembled WGS sequence"/>
</dbReference>
<dbReference type="Gene3D" id="3.40.50.10810">
    <property type="entry name" value="Tandem AAA-ATPase domain"/>
    <property type="match status" value="1"/>
</dbReference>
<dbReference type="Pfam" id="PF00176">
    <property type="entry name" value="SNF2-rel_dom"/>
    <property type="match status" value="1"/>
</dbReference>
<evidence type="ECO:0000313" key="9">
    <source>
        <dbReference type="Proteomes" id="UP000746584"/>
    </source>
</evidence>
<feature type="domain" description="SWIM-type" evidence="3">
    <location>
        <begin position="57"/>
        <end position="97"/>
    </location>
</feature>
<keyword evidence="1" id="KW-0378">Hydrolase</keyword>
<sequence>MPAAPMIDAVDVIRFVGPQAFGRARDVVRAGLVDDAVWHDADGTVTASVSGSADEPYVVGIETTPARGEFVRPVRSTCSCPLGGDCKHVAAALLTVNARALAAAAGPKAEAPAPPAPDWRHEVARLAGDTDQTPAPQGTAMGLQFELRDAVTARFAARARASGRALPAASRTVRLGVRPVTRSDAGNWVRGQLTWSALPYSQNRLGLTPEQHAWFLQLAALHRAGALAGLPGESDWIHLDDFQSPLLWPLLRQAAGLGIAFVTGKQASGVTLGSDARVLLDTARSEGGLVIGASAVIDGRPVATGAARTIGDHGVYAFRESPSFAVTLAPTPEPVPEDQRRMLVDGARITVPESEVDEFLADWSPRLRGARGPVSSDGSVELPERGTPELVLTATFEPARAPRTDDRVHLQWRWHVDGRKDPVALHGPLPDLTEVRAADDAPVGPGGGLDWFVDGVIDDADVAVFANELLPQLTARGIRTVVQGERLDYERLSGRPNIRVTTMPSEKHDWFDLGIIVSVNGKEIPFTPLLRALAGRARRLKLIDNSYLSLADPAFDRLKELIDEARDLGEWEPDQPMTVTPLQAGLWSEFDQLADETAHDERWQAIAGGLLGATPPGETPVPDTVRAELRPYQHAGYAWLTFLRQHGIGGVLADDMGLGKTLQVLAMIAAARADAPSGAPFLVVAPTSVVGNWADEAARFVPSLRVTTVTATSLKDPTLVARAAGGSDVVVTSYALLRLDATAWAQQEWAALVLDEAQFVKNPQSQIHRVVTDLRVPVKFALTGTPLENGLTDLWALFHVVAPGLLSSWTRFGDDYVKPLASPDLRGDARRQLTERLRRRIRPLMLRRTKESVAADLPPKQEQVVRVTLDPAHRELYERTLNRERLKVLDLIDDLPRNRMIVFRSLTLLRMLALSPALVPTAAPSGDVDDPAEVSDIPSAKLDLLLDELDQLAAEGRRALVFSQFTSFLRIVSDALDARGIGYEYLDGATRRRPEVIDRFRKGTAPAFLISLKAGGFGLTLTEADTVFVLDPWWNPAAENQAVDRTHRIGQTRSVNVNRLIAEDTIEEKVLALAAKKAELFATMIDDDALFADDLTADDIRSLLA</sequence>
<dbReference type="Pfam" id="PF04434">
    <property type="entry name" value="SWIM"/>
    <property type="match status" value="1"/>
</dbReference>
<dbReference type="RefSeq" id="WP_175329592.1">
    <property type="nucleotide sequence ID" value="NZ_BMOI01000004.1"/>
</dbReference>
<dbReference type="InterPro" id="IPR014001">
    <property type="entry name" value="Helicase_ATP-bd"/>
</dbReference>
<dbReference type="PANTHER" id="PTHR10799">
    <property type="entry name" value="SNF2/RAD54 HELICASE FAMILY"/>
    <property type="match status" value="1"/>
</dbReference>
<reference evidence="6" key="2">
    <citation type="submission" date="2020-09" db="EMBL/GenBank/DDBJ databases">
        <authorList>
            <person name="Sun Q."/>
            <person name="Ohkuma M."/>
        </authorList>
    </citation>
    <scope>NUCLEOTIDE SEQUENCE</scope>
    <source>
        <strain evidence="6">JCM 1480</strain>
    </source>
</reference>
<dbReference type="Gene3D" id="3.40.50.300">
    <property type="entry name" value="P-loop containing nucleotide triphosphate hydrolases"/>
    <property type="match status" value="1"/>
</dbReference>
<dbReference type="EMBL" id="JAFBCG010000001">
    <property type="protein sequence ID" value="MBM7801120.1"/>
    <property type="molecule type" value="Genomic_DNA"/>
</dbReference>
<keyword evidence="2" id="KW-0862">Zinc</keyword>
<dbReference type="SMART" id="SM00490">
    <property type="entry name" value="HELICc"/>
    <property type="match status" value="1"/>
</dbReference>
<dbReference type="GO" id="GO:0008270">
    <property type="term" value="F:zinc ion binding"/>
    <property type="evidence" value="ECO:0007669"/>
    <property type="project" value="UniProtKB-KW"/>
</dbReference>
<dbReference type="SMART" id="SM00487">
    <property type="entry name" value="DEXDc"/>
    <property type="match status" value="1"/>
</dbReference>
<dbReference type="Pfam" id="PF00271">
    <property type="entry name" value="Helicase_C"/>
    <property type="match status" value="1"/>
</dbReference>
<keyword evidence="6" id="KW-0067">ATP-binding</keyword>
<feature type="domain" description="Helicase ATP-binding" evidence="4">
    <location>
        <begin position="641"/>
        <end position="804"/>
    </location>
</feature>
<dbReference type="SUPFAM" id="SSF52540">
    <property type="entry name" value="P-loop containing nucleoside triphosphate hydrolases"/>
    <property type="match status" value="2"/>
</dbReference>
<dbReference type="GO" id="GO:0016787">
    <property type="term" value="F:hydrolase activity"/>
    <property type="evidence" value="ECO:0007669"/>
    <property type="project" value="UniProtKB-KW"/>
</dbReference>
<evidence type="ECO:0000259" key="3">
    <source>
        <dbReference type="PROSITE" id="PS50966"/>
    </source>
</evidence>
<evidence type="ECO:0000256" key="1">
    <source>
        <dbReference type="ARBA" id="ARBA00022801"/>
    </source>
</evidence>
<organism evidence="6 8">
    <name type="scientific">Curtobacterium luteum</name>
    <dbReference type="NCBI Taxonomy" id="33881"/>
    <lineage>
        <taxon>Bacteria</taxon>
        <taxon>Bacillati</taxon>
        <taxon>Actinomycetota</taxon>
        <taxon>Actinomycetes</taxon>
        <taxon>Micrococcales</taxon>
        <taxon>Microbacteriaceae</taxon>
        <taxon>Curtobacterium</taxon>
    </lineage>
</organism>
<dbReference type="PROSITE" id="PS51194">
    <property type="entry name" value="HELICASE_CTER"/>
    <property type="match status" value="1"/>
</dbReference>
<evidence type="ECO:0000313" key="7">
    <source>
        <dbReference type="EMBL" id="MBM7801120.1"/>
    </source>
</evidence>
<comment type="caution">
    <text evidence="6">The sequence shown here is derived from an EMBL/GenBank/DDBJ whole genome shotgun (WGS) entry which is preliminary data.</text>
</comment>
<keyword evidence="6" id="KW-0347">Helicase</keyword>
<dbReference type="InterPro" id="IPR038718">
    <property type="entry name" value="SNF2-like_sf"/>
</dbReference>
<evidence type="ECO:0000259" key="4">
    <source>
        <dbReference type="PROSITE" id="PS51192"/>
    </source>
</evidence>
<reference evidence="6" key="1">
    <citation type="journal article" date="2014" name="Int. J. Syst. Evol. Microbiol.">
        <title>Complete genome sequence of Corynebacterium casei LMG S-19264T (=DSM 44701T), isolated from a smear-ripened cheese.</title>
        <authorList>
            <consortium name="US DOE Joint Genome Institute (JGI-PGF)"/>
            <person name="Walter F."/>
            <person name="Albersmeier A."/>
            <person name="Kalinowski J."/>
            <person name="Ruckert C."/>
        </authorList>
    </citation>
    <scope>NUCLEOTIDE SEQUENCE</scope>
    <source>
        <strain evidence="6">JCM 1480</strain>
    </source>
</reference>
<reference evidence="7 9" key="3">
    <citation type="submission" date="2021-01" db="EMBL/GenBank/DDBJ databases">
        <title>Sequencing the genomes of 1000 actinobacteria strains.</title>
        <authorList>
            <person name="Klenk H.-P."/>
        </authorList>
    </citation>
    <scope>NUCLEOTIDE SEQUENCE [LARGE SCALE GENOMIC DNA]</scope>
    <source>
        <strain evidence="7 9">DSM 20542</strain>
    </source>
</reference>
<proteinExistence type="predicted"/>
<dbReference type="PROSITE" id="PS50966">
    <property type="entry name" value="ZF_SWIM"/>
    <property type="match status" value="1"/>
</dbReference>
<dbReference type="CDD" id="cd18793">
    <property type="entry name" value="SF2_C_SNF"/>
    <property type="match status" value="1"/>
</dbReference>
<keyword evidence="6" id="KW-0547">Nucleotide-binding</keyword>
<dbReference type="GO" id="GO:0004386">
    <property type="term" value="F:helicase activity"/>
    <property type="evidence" value="ECO:0007669"/>
    <property type="project" value="UniProtKB-KW"/>
</dbReference>
<dbReference type="InterPro" id="IPR000330">
    <property type="entry name" value="SNF2_N"/>
</dbReference>
<evidence type="ECO:0000256" key="2">
    <source>
        <dbReference type="PROSITE-ProRule" id="PRU00325"/>
    </source>
</evidence>
<dbReference type="EMBL" id="BMOI01000004">
    <property type="protein sequence ID" value="GGK96684.1"/>
    <property type="molecule type" value="Genomic_DNA"/>
</dbReference>
<dbReference type="PROSITE" id="PS51192">
    <property type="entry name" value="HELICASE_ATP_BIND_1"/>
    <property type="match status" value="1"/>
</dbReference>
<evidence type="ECO:0000313" key="8">
    <source>
        <dbReference type="Proteomes" id="UP000648535"/>
    </source>
</evidence>
<dbReference type="InterPro" id="IPR049730">
    <property type="entry name" value="SNF2/RAD54-like_C"/>
</dbReference>
<accession>A0A8H9L093</accession>
<dbReference type="InterPro" id="IPR007527">
    <property type="entry name" value="Znf_SWIM"/>
</dbReference>
<evidence type="ECO:0000259" key="5">
    <source>
        <dbReference type="PROSITE" id="PS51194"/>
    </source>
</evidence>
<keyword evidence="2" id="KW-0479">Metal-binding</keyword>
<dbReference type="Proteomes" id="UP000648535">
    <property type="component" value="Unassembled WGS sequence"/>
</dbReference>
<dbReference type="AlphaFoldDB" id="A0A8H9L093"/>
<keyword evidence="9" id="KW-1185">Reference proteome</keyword>
<protein>
    <submittedName>
        <fullName evidence="6">DNA helicase</fullName>
    </submittedName>
</protein>
<feature type="domain" description="Helicase C-terminal" evidence="5">
    <location>
        <begin position="941"/>
        <end position="1096"/>
    </location>
</feature>
<dbReference type="InterPro" id="IPR027417">
    <property type="entry name" value="P-loop_NTPase"/>
</dbReference>
<name>A0A8H9L093_9MICO</name>